<dbReference type="Gene3D" id="1.10.10.10">
    <property type="entry name" value="Winged helix-like DNA-binding domain superfamily/Winged helix DNA-binding domain"/>
    <property type="match status" value="1"/>
</dbReference>
<dbReference type="Proteomes" id="UP000681414">
    <property type="component" value="Unassembled WGS sequence"/>
</dbReference>
<gene>
    <name evidence="3" type="ORF">KHA97_17490</name>
</gene>
<dbReference type="AlphaFoldDB" id="A0A942THG7"/>
<dbReference type="EMBL" id="JAGYPG010000003">
    <property type="protein sequence ID" value="MBS4196846.1"/>
    <property type="molecule type" value="Genomic_DNA"/>
</dbReference>
<evidence type="ECO:0000313" key="3">
    <source>
        <dbReference type="EMBL" id="MBS4196846.1"/>
    </source>
</evidence>
<dbReference type="InterPro" id="IPR052520">
    <property type="entry name" value="ATL_DNA_repair"/>
</dbReference>
<name>A0A942THG7_9BACI</name>
<keyword evidence="4" id="KW-1185">Reference proteome</keyword>
<organism evidence="3 4">
    <name type="scientific">Lederbergia citri</name>
    <dbReference type="NCBI Taxonomy" id="2833580"/>
    <lineage>
        <taxon>Bacteria</taxon>
        <taxon>Bacillati</taxon>
        <taxon>Bacillota</taxon>
        <taxon>Bacilli</taxon>
        <taxon>Bacillales</taxon>
        <taxon>Bacillaceae</taxon>
        <taxon>Lederbergia</taxon>
    </lineage>
</organism>
<evidence type="ECO:0000256" key="1">
    <source>
        <dbReference type="ARBA" id="ARBA00022763"/>
    </source>
</evidence>
<sequence length="111" mass="12771">MNAFTEKVISLIKSIPQGRVATYGQIARLSGNPRAARQVSRILHSMSSKYGLPWHRVVNAKGEIVIGDPETAYEQKILLEREGLELINGKQINLRQYQWEQEDSYWDWLEG</sequence>
<dbReference type="InterPro" id="IPR036217">
    <property type="entry name" value="MethylDNA_cys_MeTrfase_DNAb"/>
</dbReference>
<reference evidence="3 4" key="1">
    <citation type="submission" date="2021-05" db="EMBL/GenBank/DDBJ databases">
        <title>Novel Bacillus species.</title>
        <authorList>
            <person name="Liu G."/>
        </authorList>
    </citation>
    <scope>NUCLEOTIDE SEQUENCE [LARGE SCALE GENOMIC DNA]</scope>
    <source>
        <strain evidence="4">FJAT-49780</strain>
    </source>
</reference>
<comment type="caution">
    <text evidence="3">The sequence shown here is derived from an EMBL/GenBank/DDBJ whole genome shotgun (WGS) entry which is preliminary data.</text>
</comment>
<proteinExistence type="predicted"/>
<dbReference type="GO" id="GO:0003824">
    <property type="term" value="F:catalytic activity"/>
    <property type="evidence" value="ECO:0007669"/>
    <property type="project" value="InterPro"/>
</dbReference>
<dbReference type="InterPro" id="IPR014048">
    <property type="entry name" value="MethylDNA_cys_MeTrfase_DNA-bd"/>
</dbReference>
<accession>A0A942THG7</accession>
<dbReference type="PANTHER" id="PTHR42942:SF1">
    <property type="entry name" value="ALKYLTRANSFERASE-LIKE PROTEIN 1"/>
    <property type="match status" value="1"/>
</dbReference>
<dbReference type="SUPFAM" id="SSF46767">
    <property type="entry name" value="Methylated DNA-protein cysteine methyltransferase, C-terminal domain"/>
    <property type="match status" value="1"/>
</dbReference>
<keyword evidence="1" id="KW-0227">DNA damage</keyword>
<evidence type="ECO:0000313" key="4">
    <source>
        <dbReference type="Proteomes" id="UP000681414"/>
    </source>
</evidence>
<dbReference type="InterPro" id="IPR036388">
    <property type="entry name" value="WH-like_DNA-bd_sf"/>
</dbReference>
<dbReference type="PANTHER" id="PTHR42942">
    <property type="entry name" value="6-O-METHYLGUANINE DNA METHYLTRANSFERASE"/>
    <property type="match status" value="1"/>
</dbReference>
<dbReference type="RefSeq" id="WP_213126060.1">
    <property type="nucleotide sequence ID" value="NZ_JAGYPG010000003.1"/>
</dbReference>
<protein>
    <submittedName>
        <fullName evidence="3">MGMT family protein</fullName>
    </submittedName>
</protein>
<dbReference type="GO" id="GO:0006281">
    <property type="term" value="P:DNA repair"/>
    <property type="evidence" value="ECO:0007669"/>
    <property type="project" value="InterPro"/>
</dbReference>
<dbReference type="Pfam" id="PF01035">
    <property type="entry name" value="DNA_binding_1"/>
    <property type="match status" value="1"/>
</dbReference>
<feature type="domain" description="Methylated-DNA-[protein]-cysteine S-methyltransferase DNA binding" evidence="2">
    <location>
        <begin position="3"/>
        <end position="83"/>
    </location>
</feature>
<evidence type="ECO:0000259" key="2">
    <source>
        <dbReference type="Pfam" id="PF01035"/>
    </source>
</evidence>
<dbReference type="CDD" id="cd06445">
    <property type="entry name" value="ATase"/>
    <property type="match status" value="1"/>
</dbReference>